<evidence type="ECO:0000256" key="3">
    <source>
        <dbReference type="ARBA" id="ARBA00022896"/>
    </source>
</evidence>
<accession>A0ABP9UZ58</accession>
<dbReference type="InterPro" id="IPR006620">
    <property type="entry name" value="Pro_4_hyd_alph"/>
</dbReference>
<keyword evidence="6" id="KW-0408">Iron</keyword>
<comment type="cofactor">
    <cofactor evidence="1">
        <name>L-ascorbate</name>
        <dbReference type="ChEBI" id="CHEBI:38290"/>
    </cofactor>
</comment>
<dbReference type="InterPro" id="IPR041097">
    <property type="entry name" value="PKHD_C"/>
</dbReference>
<dbReference type="InterPro" id="IPR044862">
    <property type="entry name" value="Pro_4_hyd_alph_FE2OG_OXY"/>
</dbReference>
<dbReference type="HAMAP" id="MF_00657">
    <property type="entry name" value="Hydroxyl_YbiX"/>
    <property type="match status" value="1"/>
</dbReference>
<dbReference type="PANTHER" id="PTHR41536:SF1">
    <property type="entry name" value="PKHD-TYPE HYDROXYLASE YBIX"/>
    <property type="match status" value="1"/>
</dbReference>
<evidence type="ECO:0000256" key="4">
    <source>
        <dbReference type="ARBA" id="ARBA00022964"/>
    </source>
</evidence>
<dbReference type="SMART" id="SM00702">
    <property type="entry name" value="P4Hc"/>
    <property type="match status" value="1"/>
</dbReference>
<feature type="domain" description="Fe2OG dioxygenase" evidence="7">
    <location>
        <begin position="78"/>
        <end position="178"/>
    </location>
</feature>
<dbReference type="NCBIfam" id="NF003974">
    <property type="entry name" value="PRK05467.1-3"/>
    <property type="match status" value="1"/>
</dbReference>
<evidence type="ECO:0000256" key="5">
    <source>
        <dbReference type="ARBA" id="ARBA00023002"/>
    </source>
</evidence>
<reference evidence="8 9" key="1">
    <citation type="submission" date="2024-02" db="EMBL/GenBank/DDBJ databases">
        <title>Rubritalea halochordaticola NBRC 107102.</title>
        <authorList>
            <person name="Ichikawa N."/>
            <person name="Katano-Makiyama Y."/>
            <person name="Hidaka K."/>
        </authorList>
    </citation>
    <scope>NUCLEOTIDE SEQUENCE [LARGE SCALE GENOMIC DNA]</scope>
    <source>
        <strain evidence="8 9">NBRC 107102</strain>
    </source>
</reference>
<dbReference type="SUPFAM" id="SSF51197">
    <property type="entry name" value="Clavaminate synthase-like"/>
    <property type="match status" value="1"/>
</dbReference>
<dbReference type="EMBL" id="BAABRL010000002">
    <property type="protein sequence ID" value="GAA5494644.1"/>
    <property type="molecule type" value="Genomic_DNA"/>
</dbReference>
<name>A0ABP9UZ58_9BACT</name>
<comment type="caution">
    <text evidence="8">The sequence shown here is derived from an EMBL/GenBank/DDBJ whole genome shotgun (WGS) entry which is preliminary data.</text>
</comment>
<dbReference type="NCBIfam" id="NF003975">
    <property type="entry name" value="PRK05467.1-4"/>
    <property type="match status" value="1"/>
</dbReference>
<dbReference type="InterPro" id="IPR005123">
    <property type="entry name" value="Oxoglu/Fe-dep_dioxygenase_dom"/>
</dbReference>
<keyword evidence="5" id="KW-0560">Oxidoreductase</keyword>
<keyword evidence="2" id="KW-0479">Metal-binding</keyword>
<protein>
    <submittedName>
        <fullName evidence="8">PKHD-type hydroxylase Sbal_3634</fullName>
    </submittedName>
</protein>
<evidence type="ECO:0000256" key="2">
    <source>
        <dbReference type="ARBA" id="ARBA00022723"/>
    </source>
</evidence>
<evidence type="ECO:0000313" key="9">
    <source>
        <dbReference type="Proteomes" id="UP001424741"/>
    </source>
</evidence>
<evidence type="ECO:0000259" key="7">
    <source>
        <dbReference type="PROSITE" id="PS51471"/>
    </source>
</evidence>
<keyword evidence="3" id="KW-0847">Vitamin C</keyword>
<dbReference type="Proteomes" id="UP001424741">
    <property type="component" value="Unassembled WGS sequence"/>
</dbReference>
<gene>
    <name evidence="8" type="ORF">Rhal01_00807</name>
</gene>
<evidence type="ECO:0000313" key="8">
    <source>
        <dbReference type="EMBL" id="GAA5494644.1"/>
    </source>
</evidence>
<dbReference type="RefSeq" id="WP_346187569.1">
    <property type="nucleotide sequence ID" value="NZ_BAABRL010000002.1"/>
</dbReference>
<dbReference type="NCBIfam" id="NF003973">
    <property type="entry name" value="PRK05467.1-2"/>
    <property type="match status" value="1"/>
</dbReference>
<sequence length="230" mass="25278">MILQIPNVLTPEQVADFRKRLDAAEWIDGKATAGGQAIKTKDNLQLDTSNPTAIELGNLITQALSTNPLFVSAALPLRVLPPMFNKYTGGGTFGTHVDNAIRYIPGTGQKMRTDLSATLFFSDPDEYEGGVLTIEDTYGTQEVKLPAGHMILYPSTSLHRVTPVTSGARVSSFFWIQSMVRDDTQRGLLFDLDCSIQRISQELGEYAAADQSAVQLTGIYHNLIRQWAEV</sequence>
<dbReference type="Pfam" id="PF18331">
    <property type="entry name" value="PKHD_C"/>
    <property type="match status" value="1"/>
</dbReference>
<dbReference type="PROSITE" id="PS51471">
    <property type="entry name" value="FE2OG_OXY"/>
    <property type="match status" value="1"/>
</dbReference>
<dbReference type="PANTHER" id="PTHR41536">
    <property type="entry name" value="PKHD-TYPE HYDROXYLASE YBIX"/>
    <property type="match status" value="1"/>
</dbReference>
<keyword evidence="9" id="KW-1185">Reference proteome</keyword>
<evidence type="ECO:0000256" key="1">
    <source>
        <dbReference type="ARBA" id="ARBA00001961"/>
    </source>
</evidence>
<dbReference type="InterPro" id="IPR023550">
    <property type="entry name" value="PKHD_hydroxylase"/>
</dbReference>
<keyword evidence="4" id="KW-0223">Dioxygenase</keyword>
<dbReference type="Pfam" id="PF13640">
    <property type="entry name" value="2OG-FeII_Oxy_3"/>
    <property type="match status" value="1"/>
</dbReference>
<evidence type="ECO:0000256" key="6">
    <source>
        <dbReference type="ARBA" id="ARBA00023004"/>
    </source>
</evidence>
<dbReference type="Gene3D" id="4.10.860.20">
    <property type="entry name" value="Rabenosyn, Rab binding domain"/>
    <property type="match status" value="1"/>
</dbReference>
<organism evidence="8 9">
    <name type="scientific">Rubritalea halochordaticola</name>
    <dbReference type="NCBI Taxonomy" id="714537"/>
    <lineage>
        <taxon>Bacteria</taxon>
        <taxon>Pseudomonadati</taxon>
        <taxon>Verrucomicrobiota</taxon>
        <taxon>Verrucomicrobiia</taxon>
        <taxon>Verrucomicrobiales</taxon>
        <taxon>Rubritaleaceae</taxon>
        <taxon>Rubritalea</taxon>
    </lineage>
</organism>
<dbReference type="Gene3D" id="2.60.120.620">
    <property type="entry name" value="q2cbj1_9rhob like domain"/>
    <property type="match status" value="1"/>
</dbReference>
<proteinExistence type="inferred from homology"/>